<dbReference type="InterPro" id="IPR052021">
    <property type="entry name" value="Type-I_RS_S_subunit"/>
</dbReference>
<dbReference type="REBASE" id="298433">
    <property type="entry name" value="S3.Mne10166ORF846P"/>
</dbReference>
<organism evidence="5 7">
    <name type="scientific">Mesomycoplasma neurolyticum</name>
    <dbReference type="NCBI Taxonomy" id="2120"/>
    <lineage>
        <taxon>Bacteria</taxon>
        <taxon>Bacillati</taxon>
        <taxon>Mycoplasmatota</taxon>
        <taxon>Mycoplasmoidales</taxon>
        <taxon>Metamycoplasmataceae</taxon>
        <taxon>Mesomycoplasma</taxon>
    </lineage>
</organism>
<name>A0A449A4H6_9BACT</name>
<keyword evidence="2" id="KW-0680">Restriction system</keyword>
<dbReference type="KEGG" id="mnu:NCTC10166_00848"/>
<dbReference type="InterPro" id="IPR044946">
    <property type="entry name" value="Restrct_endonuc_typeI_TRD_sf"/>
</dbReference>
<evidence type="ECO:0000313" key="5">
    <source>
        <dbReference type="EMBL" id="VEU59114.1"/>
    </source>
</evidence>
<dbReference type="SUPFAM" id="SSF116734">
    <property type="entry name" value="DNA methylase specificity domain"/>
    <property type="match status" value="2"/>
</dbReference>
<dbReference type="AlphaFoldDB" id="A0A449A4H6"/>
<evidence type="ECO:0000313" key="7">
    <source>
        <dbReference type="Proteomes" id="UP000289440"/>
    </source>
</evidence>
<dbReference type="KEGG" id="mnu:NCTC10166_00069"/>
<dbReference type="Proteomes" id="UP000289440">
    <property type="component" value="Chromosome"/>
</dbReference>
<reference evidence="5 7" key="1">
    <citation type="submission" date="2019-01" db="EMBL/GenBank/DDBJ databases">
        <authorList>
            <consortium name="Pathogen Informatics"/>
        </authorList>
    </citation>
    <scope>NUCLEOTIDE SEQUENCE [LARGE SCALE GENOMIC DNA]</scope>
    <source>
        <strain evidence="5 7">NCTC10166</strain>
        <plasmid evidence="7">2</plasmid>
    </source>
</reference>
<dbReference type="Gene3D" id="3.90.220.20">
    <property type="entry name" value="DNA methylase specificity domains"/>
    <property type="match status" value="2"/>
</dbReference>
<protein>
    <submittedName>
        <fullName evidence="5">Restriction modification enzyme subunit S2A</fullName>
    </submittedName>
</protein>
<feature type="domain" description="Type I restriction modification DNA specificity" evidence="4">
    <location>
        <begin position="3"/>
        <end position="151"/>
    </location>
</feature>
<evidence type="ECO:0000256" key="2">
    <source>
        <dbReference type="ARBA" id="ARBA00022747"/>
    </source>
</evidence>
<comment type="similarity">
    <text evidence="1">Belongs to the type-I restriction system S methylase family.</text>
</comment>
<dbReference type="PANTHER" id="PTHR30408:SF12">
    <property type="entry name" value="TYPE I RESTRICTION ENZYME MJAVIII SPECIFICITY SUBUNIT"/>
    <property type="match status" value="1"/>
</dbReference>
<dbReference type="GO" id="GO:0009307">
    <property type="term" value="P:DNA restriction-modification system"/>
    <property type="evidence" value="ECO:0007669"/>
    <property type="project" value="UniProtKB-KW"/>
</dbReference>
<gene>
    <name evidence="5" type="ORF">NCTC10166_00069</name>
    <name evidence="6" type="ORF">NCTC10166_00848</name>
</gene>
<dbReference type="OrthoDB" id="396674at2"/>
<dbReference type="InterPro" id="IPR000055">
    <property type="entry name" value="Restrct_endonuc_typeI_TRD"/>
</dbReference>
<evidence type="ECO:0000256" key="3">
    <source>
        <dbReference type="ARBA" id="ARBA00023125"/>
    </source>
</evidence>
<keyword evidence="7" id="KW-1185">Reference proteome</keyword>
<dbReference type="Proteomes" id="UP000289440">
    <property type="component" value="Plasmid 2"/>
</dbReference>
<evidence type="ECO:0000313" key="6">
    <source>
        <dbReference type="EMBL" id="VEU59862.1"/>
    </source>
</evidence>
<sequence>MAIYKLGEIIQVISGNSKLTKKYVDANNGEFGVVSSSSFNNGIFGYINTFLYEKGITISKDGSIGNVFWQDKPFSINTGAFLVKPKDLSIINEKYLFFLLKTKEKRLKQIGDGSVIKHIYAKDINNLEAIIPDLKTQNSIIDIIEPHEELFLRHNHLVRIDTIENAEKDIKTLIDIIEPNELIENKIKKMKKNIDKIYFWFFDNFSIRRNNFLYENVSFIKGKNKSKNQNTSCEKNTFINISSLQGKINDFTCDKKNVHFGDILISLDATTGIVNNNIEGFNGYAYKVESKTKKDVEIYLNLINKFNQKIIKNFSVGTTIMHASKAKNKLINFEFNHVQLIEKIYYFDFKLKKIEQKIQKLKNKILKIIF</sequence>
<dbReference type="REBASE" id="298423">
    <property type="entry name" value="S1.Mne10166ORF71P"/>
</dbReference>
<keyword evidence="6" id="KW-0614">Plasmid</keyword>
<dbReference type="RefSeq" id="WP_129719498.1">
    <property type="nucleotide sequence ID" value="NZ_LR214951.1"/>
</dbReference>
<dbReference type="Pfam" id="PF01420">
    <property type="entry name" value="Methylase_S"/>
    <property type="match status" value="1"/>
</dbReference>
<dbReference type="PANTHER" id="PTHR30408">
    <property type="entry name" value="TYPE-1 RESTRICTION ENZYME ECOKI SPECIFICITY PROTEIN"/>
    <property type="match status" value="1"/>
</dbReference>
<dbReference type="GO" id="GO:0003677">
    <property type="term" value="F:DNA binding"/>
    <property type="evidence" value="ECO:0007669"/>
    <property type="project" value="UniProtKB-KW"/>
</dbReference>
<keyword evidence="3" id="KW-0238">DNA-binding</keyword>
<accession>A0A449A4H6</accession>
<dbReference type="EMBL" id="LR214951">
    <property type="protein sequence ID" value="VEU59114.1"/>
    <property type="molecule type" value="Genomic_DNA"/>
</dbReference>
<dbReference type="EMBL" id="LR214952">
    <property type="protein sequence ID" value="VEU59862.1"/>
    <property type="molecule type" value="Genomic_DNA"/>
</dbReference>
<evidence type="ECO:0000256" key="1">
    <source>
        <dbReference type="ARBA" id="ARBA00010923"/>
    </source>
</evidence>
<proteinExistence type="inferred from homology"/>
<geneLocation type="plasmid" evidence="6">
    <name>2</name>
</geneLocation>
<evidence type="ECO:0000259" key="4">
    <source>
        <dbReference type="Pfam" id="PF01420"/>
    </source>
</evidence>